<accession>A0A7J8WZX0</accession>
<comment type="caution">
    <text evidence="1">The sequence shown here is derived from an EMBL/GenBank/DDBJ whole genome shotgun (WGS) entry which is preliminary data.</text>
</comment>
<reference evidence="1 2" key="1">
    <citation type="journal article" date="2019" name="Genome Biol. Evol.">
        <title>Insights into the evolution of the New World diploid cottons (Gossypium, subgenus Houzingenia) based on genome sequencing.</title>
        <authorList>
            <person name="Grover C.E."/>
            <person name="Arick M.A. 2nd"/>
            <person name="Thrash A."/>
            <person name="Conover J.L."/>
            <person name="Sanders W.S."/>
            <person name="Peterson D.G."/>
            <person name="Frelichowski J.E."/>
            <person name="Scheffler J.A."/>
            <person name="Scheffler B.E."/>
            <person name="Wendel J.F."/>
        </authorList>
    </citation>
    <scope>NUCLEOTIDE SEQUENCE [LARGE SCALE GENOMIC DNA]</scope>
    <source>
        <strain evidence="1">185</strain>
        <tissue evidence="1">Leaf</tissue>
    </source>
</reference>
<keyword evidence="2" id="KW-1185">Reference proteome</keyword>
<evidence type="ECO:0000313" key="2">
    <source>
        <dbReference type="Proteomes" id="UP000593577"/>
    </source>
</evidence>
<gene>
    <name evidence="1" type="ORF">Goari_012100</name>
</gene>
<proteinExistence type="predicted"/>
<name>A0A7J8WZX0_GOSAI</name>
<dbReference type="AlphaFoldDB" id="A0A7J8WZX0"/>
<sequence>MYERSLEQCVNFDKSVIYLNSNVEESLTASISTCLRVLIYTDLKRYLGLPNMVGRAKQVFGSLPFLPMEEYLVYEGVAAYGPLLARRVLCIPLAQDANEDFLVGGMSLKENYLSVVDWLLYVFTVSTGAVIREMVCTLVQVYLLKYNTVNEKLPGCLIGVERWRPPNLTCVKVNFDAVFHAPAKTSCAGIVIRDHLGMVMGSQSVVILSWRSARSYRLIMICRPLGLTSEISMQWLCSFAGVDSCMFPELRIRWPICWQLRVSGEGFMLTRREGCLSLFRQ</sequence>
<dbReference type="EMBL" id="JABFAA010000004">
    <property type="protein sequence ID" value="MBA0680400.1"/>
    <property type="molecule type" value="Genomic_DNA"/>
</dbReference>
<organism evidence="1 2">
    <name type="scientific">Gossypium aridum</name>
    <name type="common">American cotton</name>
    <name type="synonym">Erioxylum aridum</name>
    <dbReference type="NCBI Taxonomy" id="34290"/>
    <lineage>
        <taxon>Eukaryota</taxon>
        <taxon>Viridiplantae</taxon>
        <taxon>Streptophyta</taxon>
        <taxon>Embryophyta</taxon>
        <taxon>Tracheophyta</taxon>
        <taxon>Spermatophyta</taxon>
        <taxon>Magnoliopsida</taxon>
        <taxon>eudicotyledons</taxon>
        <taxon>Gunneridae</taxon>
        <taxon>Pentapetalae</taxon>
        <taxon>rosids</taxon>
        <taxon>malvids</taxon>
        <taxon>Malvales</taxon>
        <taxon>Malvaceae</taxon>
        <taxon>Malvoideae</taxon>
        <taxon>Gossypium</taxon>
    </lineage>
</organism>
<evidence type="ECO:0000313" key="1">
    <source>
        <dbReference type="EMBL" id="MBA0680400.1"/>
    </source>
</evidence>
<dbReference type="Proteomes" id="UP000593577">
    <property type="component" value="Unassembled WGS sequence"/>
</dbReference>
<protein>
    <submittedName>
        <fullName evidence="1">Uncharacterized protein</fullName>
    </submittedName>
</protein>